<gene>
    <name evidence="3" type="ORF">NCGR_LOCUS48975</name>
</gene>
<dbReference type="EMBL" id="CAJGYO010000013">
    <property type="protein sequence ID" value="CAD6265670.1"/>
    <property type="molecule type" value="Genomic_DNA"/>
</dbReference>
<evidence type="ECO:0000259" key="1">
    <source>
        <dbReference type="Pfam" id="PF13960"/>
    </source>
</evidence>
<dbReference type="Proteomes" id="UP000604825">
    <property type="component" value="Unassembled WGS sequence"/>
</dbReference>
<dbReference type="Pfam" id="PF13963">
    <property type="entry name" value="Transpos_assoc"/>
    <property type="match status" value="1"/>
</dbReference>
<dbReference type="InterPro" id="IPR029480">
    <property type="entry name" value="Transpos_assoc"/>
</dbReference>
<keyword evidence="4" id="KW-1185">Reference proteome</keyword>
<accession>A0A811R6J1</accession>
<dbReference type="OrthoDB" id="674348at2759"/>
<protein>
    <recommendedName>
        <fullName evidence="5">Transposase-associated domain-containing protein</fullName>
    </recommendedName>
</protein>
<evidence type="ECO:0000313" key="4">
    <source>
        <dbReference type="Proteomes" id="UP000604825"/>
    </source>
</evidence>
<reference evidence="3" key="1">
    <citation type="submission" date="2020-10" db="EMBL/GenBank/DDBJ databases">
        <authorList>
            <person name="Han B."/>
            <person name="Lu T."/>
            <person name="Zhao Q."/>
            <person name="Huang X."/>
            <person name="Zhao Y."/>
        </authorList>
    </citation>
    <scope>NUCLEOTIDE SEQUENCE</scope>
</reference>
<comment type="caution">
    <text evidence="3">The sequence shown here is derived from an EMBL/GenBank/DDBJ whole genome shotgun (WGS) entry which is preliminary data.</text>
</comment>
<evidence type="ECO:0000259" key="2">
    <source>
        <dbReference type="Pfam" id="PF13963"/>
    </source>
</evidence>
<dbReference type="PANTHER" id="PTHR48258">
    <property type="entry name" value="DUF4218 DOMAIN-CONTAINING PROTEIN-RELATED"/>
    <property type="match status" value="1"/>
</dbReference>
<proteinExistence type="predicted"/>
<evidence type="ECO:0000313" key="3">
    <source>
        <dbReference type="EMBL" id="CAD6265670.1"/>
    </source>
</evidence>
<evidence type="ECO:0008006" key="5">
    <source>
        <dbReference type="Google" id="ProtNLM"/>
    </source>
</evidence>
<dbReference type="InterPro" id="IPR025452">
    <property type="entry name" value="DUF4218"/>
</dbReference>
<dbReference type="Pfam" id="PF13960">
    <property type="entry name" value="DUF4218"/>
    <property type="match status" value="1"/>
</dbReference>
<organism evidence="3 4">
    <name type="scientific">Miscanthus lutarioriparius</name>
    <dbReference type="NCBI Taxonomy" id="422564"/>
    <lineage>
        <taxon>Eukaryota</taxon>
        <taxon>Viridiplantae</taxon>
        <taxon>Streptophyta</taxon>
        <taxon>Embryophyta</taxon>
        <taxon>Tracheophyta</taxon>
        <taxon>Spermatophyta</taxon>
        <taxon>Magnoliopsida</taxon>
        <taxon>Liliopsida</taxon>
        <taxon>Poales</taxon>
        <taxon>Poaceae</taxon>
        <taxon>PACMAD clade</taxon>
        <taxon>Panicoideae</taxon>
        <taxon>Andropogonodae</taxon>
        <taxon>Andropogoneae</taxon>
        <taxon>Saccharinae</taxon>
        <taxon>Miscanthus</taxon>
    </lineage>
</organism>
<name>A0A811R6J1_9POAL</name>
<sequence length="408" mass="47300">MKISLLIGTHDTIYPNITRATVHDNTKLYLSVCLLARIEIKMDRSWINSRMFSEEHMNGVNEFMTFVSERFNDDEEMLCPCHKCLNWVCKPKGQVQDHLYIYGMATTYTIWIHHGEPLEVVPHEIDDHVDEHTSLNEDFGMNVDEEDDPDDGIRGMVEELYTAKEEGKGTKSMFAILMEEMKQQLSPSGPCTRFSFVVKLLHIKSFYRISNGGFTAILKLLSSSFPNCSIPASYQEAKRLIRALGLGYNSIHAILRGPVQYGWMYPVERRLLTLKQFVRNMARPEGSIAEAYVAAECLTICSRYFDDDVETRHNQEGRNRERVAIVRGDLSVFQHGADVLGAPSLTYLEHDYEKMVWIYKKELENEGCPNVQKTLEKQFSSWFKKHHYYSILVFWYSVHCICGWWLES</sequence>
<feature type="domain" description="DUF4218" evidence="1">
    <location>
        <begin position="253"/>
        <end position="319"/>
    </location>
</feature>
<feature type="domain" description="Transposase-associated" evidence="2">
    <location>
        <begin position="44"/>
        <end position="116"/>
    </location>
</feature>
<dbReference type="AlphaFoldDB" id="A0A811R6J1"/>